<dbReference type="PATRIC" id="fig|1291052.5.peg.2283"/>
<dbReference type="RefSeq" id="WP_054677335.1">
    <property type="nucleotide sequence ID" value="NZ_AYYO01000044.1"/>
</dbReference>
<dbReference type="EMBL" id="AYYO01000044">
    <property type="protein sequence ID" value="KRM54800.1"/>
    <property type="molecule type" value="Genomic_DNA"/>
</dbReference>
<organism evidence="1 2">
    <name type="scientific">Lacticaseibacillus sharpeae JCM 1186 = DSM 20505</name>
    <dbReference type="NCBI Taxonomy" id="1291052"/>
    <lineage>
        <taxon>Bacteria</taxon>
        <taxon>Bacillati</taxon>
        <taxon>Bacillota</taxon>
        <taxon>Bacilli</taxon>
        <taxon>Lactobacillales</taxon>
        <taxon>Lactobacillaceae</taxon>
        <taxon>Lacticaseibacillus</taxon>
    </lineage>
</organism>
<keyword evidence="2" id="KW-1185">Reference proteome</keyword>
<evidence type="ECO:0000313" key="1">
    <source>
        <dbReference type="EMBL" id="KRM54800.1"/>
    </source>
</evidence>
<comment type="caution">
    <text evidence="1">The sequence shown here is derived from an EMBL/GenBank/DDBJ whole genome shotgun (WGS) entry which is preliminary data.</text>
</comment>
<dbReference type="STRING" id="1291052.FC18_GL002217"/>
<accession>A0A0R1ZIH5</accession>
<reference evidence="1 2" key="1">
    <citation type="journal article" date="2015" name="Genome Announc.">
        <title>Expanding the biotechnology potential of lactobacilli through comparative genomics of 213 strains and associated genera.</title>
        <authorList>
            <person name="Sun Z."/>
            <person name="Harris H.M."/>
            <person name="McCann A."/>
            <person name="Guo C."/>
            <person name="Argimon S."/>
            <person name="Zhang W."/>
            <person name="Yang X."/>
            <person name="Jeffery I.B."/>
            <person name="Cooney J.C."/>
            <person name="Kagawa T.F."/>
            <person name="Liu W."/>
            <person name="Song Y."/>
            <person name="Salvetti E."/>
            <person name="Wrobel A."/>
            <person name="Rasinkangas P."/>
            <person name="Parkhill J."/>
            <person name="Rea M.C."/>
            <person name="O'Sullivan O."/>
            <person name="Ritari J."/>
            <person name="Douillard F.P."/>
            <person name="Paul Ross R."/>
            <person name="Yang R."/>
            <person name="Briner A.E."/>
            <person name="Felis G.E."/>
            <person name="de Vos W.M."/>
            <person name="Barrangou R."/>
            <person name="Klaenhammer T.R."/>
            <person name="Caufield P.W."/>
            <person name="Cui Y."/>
            <person name="Zhang H."/>
            <person name="O'Toole P.W."/>
        </authorList>
    </citation>
    <scope>NUCLEOTIDE SEQUENCE [LARGE SCALE GENOMIC DNA]</scope>
    <source>
        <strain evidence="1 2">DSM 20505</strain>
    </source>
</reference>
<name>A0A0R1ZIH5_9LACO</name>
<protein>
    <submittedName>
        <fullName evidence="1">Uncharacterized protein</fullName>
    </submittedName>
</protein>
<dbReference type="AlphaFoldDB" id="A0A0R1ZIH5"/>
<gene>
    <name evidence="1" type="ORF">FC18_GL002217</name>
</gene>
<dbReference type="OrthoDB" id="2333574at2"/>
<sequence length="86" mass="9611">MLIKLDSGDYINTEAVEVIKGGDNPYIGLRSNNSFDITPADRDRIVEAMGEKPSGEYGEVIRWNIAGNPYEIDLDGKTYTLTEVER</sequence>
<evidence type="ECO:0000313" key="2">
    <source>
        <dbReference type="Proteomes" id="UP000051679"/>
    </source>
</evidence>
<dbReference type="Proteomes" id="UP000051679">
    <property type="component" value="Unassembled WGS sequence"/>
</dbReference>
<proteinExistence type="predicted"/>